<organism evidence="1 2">
    <name type="scientific">Magnetospirillum molischianum DSM 120</name>
    <dbReference type="NCBI Taxonomy" id="1150626"/>
    <lineage>
        <taxon>Bacteria</taxon>
        <taxon>Pseudomonadati</taxon>
        <taxon>Pseudomonadota</taxon>
        <taxon>Alphaproteobacteria</taxon>
        <taxon>Rhodospirillales</taxon>
        <taxon>Rhodospirillaceae</taxon>
        <taxon>Magnetospirillum</taxon>
    </lineage>
</organism>
<sequence length="70" mass="7705">MRELRYFPRLPIDRGNKLLRRGARAVEWAGLENRCGGNLTVGSNPTPSANYFFSFAISTFGPNATGTEPS</sequence>
<dbReference type="STRING" id="1150626.PHAMO_570035"/>
<name>H8FXF2_MAGML</name>
<evidence type="ECO:0000313" key="2">
    <source>
        <dbReference type="Proteomes" id="UP000004169"/>
    </source>
</evidence>
<gene>
    <name evidence="1" type="ORF">PHAMO_570035</name>
</gene>
<dbReference type="AlphaFoldDB" id="H8FXF2"/>
<proteinExistence type="predicted"/>
<keyword evidence="2" id="KW-1185">Reference proteome</keyword>
<dbReference type="EMBL" id="CAHP01000053">
    <property type="protein sequence ID" value="CCG43040.1"/>
    <property type="molecule type" value="Genomic_DNA"/>
</dbReference>
<comment type="caution">
    <text evidence="1">The sequence shown here is derived from an EMBL/GenBank/DDBJ whole genome shotgun (WGS) entry which is preliminary data.</text>
</comment>
<protein>
    <submittedName>
        <fullName evidence="1">Uncharacterized protein</fullName>
    </submittedName>
</protein>
<dbReference type="Proteomes" id="UP000004169">
    <property type="component" value="Unassembled WGS sequence"/>
</dbReference>
<reference evidence="1 2" key="1">
    <citation type="journal article" date="2012" name="J. Bacteriol.">
        <title>Draft Genome Sequence of the Purple Photosynthetic Bacterium Phaeospirillum molischianum DSM120, a Particularly Versatile Bacterium.</title>
        <authorList>
            <person name="Duquesne K."/>
            <person name="Prima V."/>
            <person name="Ji B."/>
            <person name="Rouy Z."/>
            <person name="Medigue C."/>
            <person name="Talla E."/>
            <person name="Sturgis J.N."/>
        </authorList>
    </citation>
    <scope>NUCLEOTIDE SEQUENCE [LARGE SCALE GENOMIC DNA]</scope>
    <source>
        <strain evidence="2">DSM120</strain>
    </source>
</reference>
<accession>H8FXF2</accession>
<evidence type="ECO:0000313" key="1">
    <source>
        <dbReference type="EMBL" id="CCG43040.1"/>
    </source>
</evidence>